<keyword evidence="3" id="KW-0233">DNA recombination</keyword>
<sequence length="404" mass="47376">MKTTFRVLFLVRKTRLNKDGSATVMARITVGGDFVEFNSKVTVDPTLWNPIGRVTGRSKDAKDANDMLDKIRANLKMHYDNLYDRDGYVTPEKLRDSYLGIEIQQYTLIMLYDKKVEQKRNLVGKVIRDTTLCKYTATKKRMEDYLEYQYKKKDIPVRDINFQFVLDYETYLRSKCDCGHNSTVKHLRYLKQILGEAFKNRYITTDPFADYRLGYKPVDKEYLLESEIKKLMNQKFGAKRLEEVRDVFLFQIFTGLAYIDAANLTEDNLIEDEFGQKWIRLYRQKSSVQANIPLLEVPQMILDKYKHLEGKLLPIHTNQKMNEYLKEIATLCGINKRLSTHMARHTFASVMLTKGVSIESVSKMLGHTNITTTQIYARVLNQKIKEEVNKVSKEFNDMKEFYVQ</sequence>
<dbReference type="PROSITE" id="PS51898">
    <property type="entry name" value="TYR_RECOMBINASE"/>
    <property type="match status" value="1"/>
</dbReference>
<dbReference type="InterPro" id="IPR010998">
    <property type="entry name" value="Integrase_recombinase_N"/>
</dbReference>
<dbReference type="Pfam" id="PF00589">
    <property type="entry name" value="Phage_integrase"/>
    <property type="match status" value="1"/>
</dbReference>
<reference evidence="5 6" key="1">
    <citation type="submission" date="2020-08" db="EMBL/GenBank/DDBJ databases">
        <title>Genomic Encyclopedia of Type Strains, Phase IV (KMG-IV): sequencing the most valuable type-strain genomes for metagenomic binning, comparative biology and taxonomic classification.</title>
        <authorList>
            <person name="Goeker M."/>
        </authorList>
    </citation>
    <scope>NUCLEOTIDE SEQUENCE [LARGE SCALE GENOMIC DNA]</scope>
    <source>
        <strain evidence="5 6">DSM 104969</strain>
    </source>
</reference>
<dbReference type="InterPro" id="IPR035386">
    <property type="entry name" value="Arm-DNA-bind_5"/>
</dbReference>
<dbReference type="GO" id="GO:0006310">
    <property type="term" value="P:DNA recombination"/>
    <property type="evidence" value="ECO:0007669"/>
    <property type="project" value="UniProtKB-KW"/>
</dbReference>
<dbReference type="PANTHER" id="PTHR30349">
    <property type="entry name" value="PHAGE INTEGRASE-RELATED"/>
    <property type="match status" value="1"/>
</dbReference>
<dbReference type="Pfam" id="PF17293">
    <property type="entry name" value="Arm-DNA-bind_5"/>
    <property type="match status" value="1"/>
</dbReference>
<accession>A0A840CMT8</accession>
<evidence type="ECO:0000259" key="4">
    <source>
        <dbReference type="PROSITE" id="PS51898"/>
    </source>
</evidence>
<keyword evidence="6" id="KW-1185">Reference proteome</keyword>
<comment type="caution">
    <text evidence="5">The sequence shown here is derived from an EMBL/GenBank/DDBJ whole genome shotgun (WGS) entry which is preliminary data.</text>
</comment>
<keyword evidence="2" id="KW-0238">DNA-binding</keyword>
<dbReference type="InterPro" id="IPR050090">
    <property type="entry name" value="Tyrosine_recombinase_XerCD"/>
</dbReference>
<comment type="similarity">
    <text evidence="1">Belongs to the 'phage' integrase family.</text>
</comment>
<dbReference type="EMBL" id="JACIEP010000002">
    <property type="protein sequence ID" value="MBB4034834.1"/>
    <property type="molecule type" value="Genomic_DNA"/>
</dbReference>
<protein>
    <submittedName>
        <fullName evidence="5">Site-specific recombinase XerD</fullName>
    </submittedName>
</protein>
<dbReference type="Gene3D" id="1.10.443.10">
    <property type="entry name" value="Intergrase catalytic core"/>
    <property type="match status" value="1"/>
</dbReference>
<evidence type="ECO:0000256" key="3">
    <source>
        <dbReference type="ARBA" id="ARBA00023172"/>
    </source>
</evidence>
<evidence type="ECO:0000256" key="1">
    <source>
        <dbReference type="ARBA" id="ARBA00008857"/>
    </source>
</evidence>
<dbReference type="InterPro" id="IPR025269">
    <property type="entry name" value="SAM-like_dom"/>
</dbReference>
<evidence type="ECO:0000313" key="6">
    <source>
        <dbReference type="Proteomes" id="UP000555103"/>
    </source>
</evidence>
<dbReference type="Pfam" id="PF13102">
    <property type="entry name" value="Phage_int_SAM_5"/>
    <property type="match status" value="1"/>
</dbReference>
<dbReference type="Gene3D" id="1.10.150.130">
    <property type="match status" value="1"/>
</dbReference>
<dbReference type="AlphaFoldDB" id="A0A840CMT8"/>
<feature type="domain" description="Tyr recombinase" evidence="4">
    <location>
        <begin position="218"/>
        <end position="389"/>
    </location>
</feature>
<dbReference type="SUPFAM" id="SSF56349">
    <property type="entry name" value="DNA breaking-rejoining enzymes"/>
    <property type="match status" value="1"/>
</dbReference>
<dbReference type="Proteomes" id="UP000555103">
    <property type="component" value="Unassembled WGS sequence"/>
</dbReference>
<dbReference type="InterPro" id="IPR011010">
    <property type="entry name" value="DNA_brk_join_enz"/>
</dbReference>
<dbReference type="CDD" id="cd01185">
    <property type="entry name" value="INTN1_C_like"/>
    <property type="match status" value="1"/>
</dbReference>
<organism evidence="5 6">
    <name type="scientific">Dysgonomonas hofstadii</name>
    <dbReference type="NCBI Taxonomy" id="637886"/>
    <lineage>
        <taxon>Bacteria</taxon>
        <taxon>Pseudomonadati</taxon>
        <taxon>Bacteroidota</taxon>
        <taxon>Bacteroidia</taxon>
        <taxon>Bacteroidales</taxon>
        <taxon>Dysgonomonadaceae</taxon>
        <taxon>Dysgonomonas</taxon>
    </lineage>
</organism>
<dbReference type="GO" id="GO:0015074">
    <property type="term" value="P:DNA integration"/>
    <property type="evidence" value="ECO:0007669"/>
    <property type="project" value="InterPro"/>
</dbReference>
<evidence type="ECO:0000256" key="2">
    <source>
        <dbReference type="ARBA" id="ARBA00023125"/>
    </source>
</evidence>
<evidence type="ECO:0000313" key="5">
    <source>
        <dbReference type="EMBL" id="MBB4034834.1"/>
    </source>
</evidence>
<proteinExistence type="inferred from homology"/>
<dbReference type="PANTHER" id="PTHR30349:SF64">
    <property type="entry name" value="PROPHAGE INTEGRASE INTD-RELATED"/>
    <property type="match status" value="1"/>
</dbReference>
<dbReference type="InterPro" id="IPR002104">
    <property type="entry name" value="Integrase_catalytic"/>
</dbReference>
<dbReference type="InterPro" id="IPR013762">
    <property type="entry name" value="Integrase-like_cat_sf"/>
</dbReference>
<dbReference type="GO" id="GO:0003677">
    <property type="term" value="F:DNA binding"/>
    <property type="evidence" value="ECO:0007669"/>
    <property type="project" value="UniProtKB-KW"/>
</dbReference>
<dbReference type="RefSeq" id="WP_183305777.1">
    <property type="nucleotide sequence ID" value="NZ_JACIEP010000002.1"/>
</dbReference>
<gene>
    <name evidence="5" type="ORF">GGR21_000721</name>
</gene>
<name>A0A840CMT8_9BACT</name>